<accession>A0A811JVP6</accession>
<evidence type="ECO:0000313" key="2">
    <source>
        <dbReference type="EMBL" id="CAD5207204.1"/>
    </source>
</evidence>
<dbReference type="OrthoDB" id="10428567at2759"/>
<reference evidence="2" key="1">
    <citation type="submission" date="2020-09" db="EMBL/GenBank/DDBJ databases">
        <authorList>
            <person name="Kikuchi T."/>
        </authorList>
    </citation>
    <scope>NUCLEOTIDE SEQUENCE</scope>
    <source>
        <strain evidence="2">SH1</strain>
    </source>
</reference>
<gene>
    <name evidence="2" type="ORF">BOKJ2_LOCUS1888</name>
</gene>
<dbReference type="PROSITE" id="PS51257">
    <property type="entry name" value="PROKAR_LIPOPROTEIN"/>
    <property type="match status" value="1"/>
</dbReference>
<organism evidence="2 3">
    <name type="scientific">Bursaphelenchus okinawaensis</name>
    <dbReference type="NCBI Taxonomy" id="465554"/>
    <lineage>
        <taxon>Eukaryota</taxon>
        <taxon>Metazoa</taxon>
        <taxon>Ecdysozoa</taxon>
        <taxon>Nematoda</taxon>
        <taxon>Chromadorea</taxon>
        <taxon>Rhabditida</taxon>
        <taxon>Tylenchina</taxon>
        <taxon>Tylenchomorpha</taxon>
        <taxon>Aphelenchoidea</taxon>
        <taxon>Aphelenchoididae</taxon>
        <taxon>Bursaphelenchus</taxon>
    </lineage>
</organism>
<feature type="chain" id="PRO_5036220802" evidence="1">
    <location>
        <begin position="20"/>
        <end position="85"/>
    </location>
</feature>
<evidence type="ECO:0000313" key="3">
    <source>
        <dbReference type="Proteomes" id="UP000614601"/>
    </source>
</evidence>
<dbReference type="EMBL" id="CAJFDH010000001">
    <property type="protein sequence ID" value="CAD5207204.1"/>
    <property type="molecule type" value="Genomic_DNA"/>
</dbReference>
<evidence type="ECO:0000256" key="1">
    <source>
        <dbReference type="SAM" id="SignalP"/>
    </source>
</evidence>
<proteinExistence type="predicted"/>
<dbReference type="AlphaFoldDB" id="A0A811JVP6"/>
<keyword evidence="3" id="KW-1185">Reference proteome</keyword>
<name>A0A811JVP6_9BILA</name>
<sequence length="85" mass="9475">MVNMLKLVLLMLLVTLAACQWHGTCQTEKDCGNECAKYCGSPRYIQQCTDGNPGACDCLCQTPCMKIKTKSCQTVFIYYGKDRGH</sequence>
<feature type="signal peptide" evidence="1">
    <location>
        <begin position="1"/>
        <end position="19"/>
    </location>
</feature>
<protein>
    <submittedName>
        <fullName evidence="2">Uncharacterized protein</fullName>
    </submittedName>
</protein>
<comment type="caution">
    <text evidence="2">The sequence shown here is derived from an EMBL/GenBank/DDBJ whole genome shotgun (WGS) entry which is preliminary data.</text>
</comment>
<dbReference type="EMBL" id="CAJFCW020000001">
    <property type="protein sequence ID" value="CAG9084755.1"/>
    <property type="molecule type" value="Genomic_DNA"/>
</dbReference>
<keyword evidence="1" id="KW-0732">Signal</keyword>
<dbReference type="Proteomes" id="UP000783686">
    <property type="component" value="Unassembled WGS sequence"/>
</dbReference>
<dbReference type="Proteomes" id="UP000614601">
    <property type="component" value="Unassembled WGS sequence"/>
</dbReference>